<dbReference type="GO" id="GO:0005886">
    <property type="term" value="C:plasma membrane"/>
    <property type="evidence" value="ECO:0007669"/>
    <property type="project" value="UniProtKB-SubCell"/>
</dbReference>
<feature type="transmembrane region" description="Helical" evidence="6">
    <location>
        <begin position="148"/>
        <end position="168"/>
    </location>
</feature>
<keyword evidence="10" id="KW-1185">Reference proteome</keyword>
<sequence length="456" mass="48635">MAERQESRLKRNLTFWNLMGVAIGQIIGAGIMTMTGTAIGMTGTGVALAFMISPVLTLITDFPQGILSSCAPAVGGPYKYVSRLLDKRFGFLYIVLFIISSSTLSLYALSFASYFVSLFTGMSQIFIAAVILTVLFVVNIIGTKQAAVVNTIICAVMTGAILAFAAFGLPKADFPYIFQTGHLFYKGIPNFMAALALLSFATGGASVICQLGGEAENPGRDIPLVMIISTVLVGIMYVLVALVAVGVFPIDKVADQNLTIVAFEVLPRPVYYVFVIGAALGATSSTLNAQLSWVTKPLIVACEDGLLPQSLATVTERGVAWKILTVFYVLGMGPILTGFDLGFISKLSTSVSLLQKVLVLASLWFLASKYPQCAGRTKLKIPVSLYKPWSVFGAVTAVVLASSLLASMPKQSVALLLGLLAVSWVYACAGLKKKEIPQDLDVDYIGGDQKKKEPEK</sequence>
<feature type="transmembrane region" description="Helical" evidence="6">
    <location>
        <begin position="224"/>
        <end position="250"/>
    </location>
</feature>
<evidence type="ECO:0000313" key="10">
    <source>
        <dbReference type="Proteomes" id="UP000251853"/>
    </source>
</evidence>
<keyword evidence="4 6" id="KW-1133">Transmembrane helix</keyword>
<feature type="transmembrane region" description="Helical" evidence="6">
    <location>
        <begin position="115"/>
        <end position="141"/>
    </location>
</feature>
<dbReference type="RefSeq" id="WP_022200621.1">
    <property type="nucleotide sequence ID" value="NZ_CATYWZ010000037.1"/>
</dbReference>
<evidence type="ECO:0000256" key="5">
    <source>
        <dbReference type="ARBA" id="ARBA00023136"/>
    </source>
</evidence>
<feature type="transmembrane region" description="Helical" evidence="6">
    <location>
        <begin position="388"/>
        <end position="406"/>
    </location>
</feature>
<evidence type="ECO:0000313" key="9">
    <source>
        <dbReference type="Proteomes" id="UP000095512"/>
    </source>
</evidence>
<evidence type="ECO:0000313" key="8">
    <source>
        <dbReference type="EMBL" id="SQB04643.1"/>
    </source>
</evidence>
<feature type="transmembrane region" description="Helical" evidence="6">
    <location>
        <begin position="188"/>
        <end position="212"/>
    </location>
</feature>
<dbReference type="EMBL" id="CZAB01000020">
    <property type="protein sequence ID" value="CUP04580.1"/>
    <property type="molecule type" value="Genomic_DNA"/>
</dbReference>
<feature type="transmembrane region" description="Helical" evidence="6">
    <location>
        <begin position="89"/>
        <end position="109"/>
    </location>
</feature>
<dbReference type="GO" id="GO:0022857">
    <property type="term" value="F:transmembrane transporter activity"/>
    <property type="evidence" value="ECO:0007669"/>
    <property type="project" value="InterPro"/>
</dbReference>
<feature type="transmembrane region" description="Helical" evidence="6">
    <location>
        <begin position="12"/>
        <end position="32"/>
    </location>
</feature>
<evidence type="ECO:0000256" key="4">
    <source>
        <dbReference type="ARBA" id="ARBA00022989"/>
    </source>
</evidence>
<feature type="transmembrane region" description="Helical" evidence="6">
    <location>
        <begin position="343"/>
        <end position="367"/>
    </location>
</feature>
<evidence type="ECO:0000256" key="3">
    <source>
        <dbReference type="ARBA" id="ARBA00022692"/>
    </source>
</evidence>
<dbReference type="Pfam" id="PF13520">
    <property type="entry name" value="AA_permease_2"/>
    <property type="match status" value="1"/>
</dbReference>
<name>A0A174K5L8_9FIRM</name>
<feature type="transmembrane region" description="Helical" evidence="6">
    <location>
        <begin position="38"/>
        <end position="59"/>
    </location>
</feature>
<comment type="subcellular location">
    <subcellularLocation>
        <location evidence="1">Cell membrane</location>
        <topology evidence="1">Multi-pass membrane protein</topology>
    </subcellularLocation>
</comment>
<dbReference type="EMBL" id="UAVW01000001">
    <property type="protein sequence ID" value="SQB04643.1"/>
    <property type="molecule type" value="Genomic_DNA"/>
</dbReference>
<keyword evidence="2" id="KW-1003">Cell membrane</keyword>
<reference evidence="7 9" key="1">
    <citation type="submission" date="2015-09" db="EMBL/GenBank/DDBJ databases">
        <authorList>
            <consortium name="Pathogen Informatics"/>
        </authorList>
    </citation>
    <scope>NUCLEOTIDE SEQUENCE [LARGE SCALE GENOMIC DNA]</scope>
    <source>
        <strain evidence="7 9">2789STDY5834865</strain>
    </source>
</reference>
<proteinExistence type="predicted"/>
<reference evidence="8 10" key="2">
    <citation type="submission" date="2018-06" db="EMBL/GenBank/DDBJ databases">
        <authorList>
            <consortium name="Pathogen Informatics"/>
            <person name="Doyle S."/>
        </authorList>
    </citation>
    <scope>NUCLEOTIDE SEQUENCE [LARGE SCALE GENOMIC DNA]</scope>
    <source>
        <strain evidence="8 10">NCTC11224</strain>
    </source>
</reference>
<evidence type="ECO:0000256" key="2">
    <source>
        <dbReference type="ARBA" id="ARBA00022475"/>
    </source>
</evidence>
<dbReference type="InterPro" id="IPR050367">
    <property type="entry name" value="APC_superfamily"/>
</dbReference>
<evidence type="ECO:0000313" key="7">
    <source>
        <dbReference type="EMBL" id="CUP04580.1"/>
    </source>
</evidence>
<feature type="transmembrane region" description="Helical" evidence="6">
    <location>
        <begin position="412"/>
        <end position="431"/>
    </location>
</feature>
<dbReference type="Gene3D" id="1.20.1740.10">
    <property type="entry name" value="Amino acid/polyamine transporter I"/>
    <property type="match status" value="1"/>
</dbReference>
<gene>
    <name evidence="7" type="primary">steT</name>
    <name evidence="8" type="synonym">steT_1</name>
    <name evidence="7" type="ORF">ERS852480_02501</name>
    <name evidence="8" type="ORF">NCTC11224_01061</name>
</gene>
<keyword evidence="5 6" id="KW-0472">Membrane</keyword>
<dbReference type="AlphaFoldDB" id="A0A174K5L8"/>
<keyword evidence="3 6" id="KW-0812">Transmembrane</keyword>
<dbReference type="Proteomes" id="UP000251853">
    <property type="component" value="Unassembled WGS sequence"/>
</dbReference>
<dbReference type="PIRSF" id="PIRSF006060">
    <property type="entry name" value="AA_transporter"/>
    <property type="match status" value="1"/>
</dbReference>
<dbReference type="PANTHER" id="PTHR42770">
    <property type="entry name" value="AMINO ACID TRANSPORTER-RELATED"/>
    <property type="match status" value="1"/>
</dbReference>
<organism evidence="7 9">
    <name type="scientific">Enterocloster clostridioformis</name>
    <dbReference type="NCBI Taxonomy" id="1531"/>
    <lineage>
        <taxon>Bacteria</taxon>
        <taxon>Bacillati</taxon>
        <taxon>Bacillota</taxon>
        <taxon>Clostridia</taxon>
        <taxon>Lachnospirales</taxon>
        <taxon>Lachnospiraceae</taxon>
        <taxon>Enterocloster</taxon>
    </lineage>
</organism>
<dbReference type="PANTHER" id="PTHR42770:SF7">
    <property type="entry name" value="MEMBRANE PROTEIN"/>
    <property type="match status" value="1"/>
</dbReference>
<evidence type="ECO:0000256" key="1">
    <source>
        <dbReference type="ARBA" id="ARBA00004651"/>
    </source>
</evidence>
<accession>A0A174K5L8</accession>
<feature type="transmembrane region" description="Helical" evidence="6">
    <location>
        <begin position="319"/>
        <end position="337"/>
    </location>
</feature>
<dbReference type="Proteomes" id="UP000095512">
    <property type="component" value="Unassembled WGS sequence"/>
</dbReference>
<protein>
    <submittedName>
        <fullName evidence="7">Amino acid transporter</fullName>
    </submittedName>
</protein>
<evidence type="ECO:0000256" key="6">
    <source>
        <dbReference type="SAM" id="Phobius"/>
    </source>
</evidence>
<dbReference type="InterPro" id="IPR002293">
    <property type="entry name" value="AA/rel_permease1"/>
</dbReference>